<reference evidence="1" key="1">
    <citation type="journal article" date="2019" name="bioRxiv">
        <title>The Genome of the Zebra Mussel, Dreissena polymorpha: A Resource for Invasive Species Research.</title>
        <authorList>
            <person name="McCartney M.A."/>
            <person name="Auch B."/>
            <person name="Kono T."/>
            <person name="Mallez S."/>
            <person name="Zhang Y."/>
            <person name="Obille A."/>
            <person name="Becker A."/>
            <person name="Abrahante J.E."/>
            <person name="Garbe J."/>
            <person name="Badalamenti J.P."/>
            <person name="Herman A."/>
            <person name="Mangelson H."/>
            <person name="Liachko I."/>
            <person name="Sullivan S."/>
            <person name="Sone E.D."/>
            <person name="Koren S."/>
            <person name="Silverstein K.A.T."/>
            <person name="Beckman K.B."/>
            <person name="Gohl D.M."/>
        </authorList>
    </citation>
    <scope>NUCLEOTIDE SEQUENCE</scope>
    <source>
        <strain evidence="1">Duluth1</strain>
        <tissue evidence="1">Whole animal</tissue>
    </source>
</reference>
<accession>A0A9D4BGU4</accession>
<comment type="caution">
    <text evidence="1">The sequence shown here is derived from an EMBL/GenBank/DDBJ whole genome shotgun (WGS) entry which is preliminary data.</text>
</comment>
<dbReference type="Proteomes" id="UP000828390">
    <property type="component" value="Unassembled WGS sequence"/>
</dbReference>
<reference evidence="1" key="2">
    <citation type="submission" date="2020-11" db="EMBL/GenBank/DDBJ databases">
        <authorList>
            <person name="McCartney M.A."/>
            <person name="Auch B."/>
            <person name="Kono T."/>
            <person name="Mallez S."/>
            <person name="Becker A."/>
            <person name="Gohl D.M."/>
            <person name="Silverstein K.A.T."/>
            <person name="Koren S."/>
            <person name="Bechman K.B."/>
            <person name="Herman A."/>
            <person name="Abrahante J.E."/>
            <person name="Garbe J."/>
        </authorList>
    </citation>
    <scope>NUCLEOTIDE SEQUENCE</scope>
    <source>
        <strain evidence="1">Duluth1</strain>
        <tissue evidence="1">Whole animal</tissue>
    </source>
</reference>
<gene>
    <name evidence="1" type="ORF">DPMN_193394</name>
</gene>
<evidence type="ECO:0000313" key="1">
    <source>
        <dbReference type="EMBL" id="KAH3693057.1"/>
    </source>
</evidence>
<dbReference type="EMBL" id="JAIWYP010000018">
    <property type="protein sequence ID" value="KAH3693057.1"/>
    <property type="molecule type" value="Genomic_DNA"/>
</dbReference>
<proteinExistence type="predicted"/>
<keyword evidence="2" id="KW-1185">Reference proteome</keyword>
<sequence>MVRLLVEGNDLHRITTSRSAKVQKSLVSLWDKYEARECTTSEFLAKVGQAYGVVLD</sequence>
<name>A0A9D4BGU4_DREPO</name>
<dbReference type="AlphaFoldDB" id="A0A9D4BGU4"/>
<evidence type="ECO:0000313" key="2">
    <source>
        <dbReference type="Proteomes" id="UP000828390"/>
    </source>
</evidence>
<organism evidence="1 2">
    <name type="scientific">Dreissena polymorpha</name>
    <name type="common">Zebra mussel</name>
    <name type="synonym">Mytilus polymorpha</name>
    <dbReference type="NCBI Taxonomy" id="45954"/>
    <lineage>
        <taxon>Eukaryota</taxon>
        <taxon>Metazoa</taxon>
        <taxon>Spiralia</taxon>
        <taxon>Lophotrochozoa</taxon>
        <taxon>Mollusca</taxon>
        <taxon>Bivalvia</taxon>
        <taxon>Autobranchia</taxon>
        <taxon>Heteroconchia</taxon>
        <taxon>Euheterodonta</taxon>
        <taxon>Imparidentia</taxon>
        <taxon>Neoheterodontei</taxon>
        <taxon>Myida</taxon>
        <taxon>Dreissenoidea</taxon>
        <taxon>Dreissenidae</taxon>
        <taxon>Dreissena</taxon>
    </lineage>
</organism>
<protein>
    <submittedName>
        <fullName evidence="1">Uncharacterized protein</fullName>
    </submittedName>
</protein>